<accession>A0A1H3U5E2</accession>
<dbReference type="InterPro" id="IPR002575">
    <property type="entry name" value="Aminoglycoside_PTrfase"/>
</dbReference>
<dbReference type="AlphaFoldDB" id="A0A1H3U5E2"/>
<dbReference type="InterPro" id="IPR050249">
    <property type="entry name" value="Pseudomonas-type_ThrB"/>
</dbReference>
<dbReference type="Gene3D" id="3.90.1200.10">
    <property type="match status" value="1"/>
</dbReference>
<dbReference type="GO" id="GO:0009088">
    <property type="term" value="P:threonine biosynthetic process"/>
    <property type="evidence" value="ECO:0007669"/>
    <property type="project" value="TreeGrafter"/>
</dbReference>
<gene>
    <name evidence="3" type="ORF">SAMN05421736_11856</name>
</gene>
<evidence type="ECO:0000259" key="2">
    <source>
        <dbReference type="Pfam" id="PF01636"/>
    </source>
</evidence>
<protein>
    <submittedName>
        <fullName evidence="3">Ser/Thr protein kinase RdoA involved in Cpx stress response, MazF antagonist</fullName>
    </submittedName>
</protein>
<dbReference type="GO" id="GO:0004413">
    <property type="term" value="F:homoserine kinase activity"/>
    <property type="evidence" value="ECO:0007669"/>
    <property type="project" value="TreeGrafter"/>
</dbReference>
<dbReference type="InterPro" id="IPR011009">
    <property type="entry name" value="Kinase-like_dom_sf"/>
</dbReference>
<proteinExistence type="inferred from homology"/>
<dbReference type="Pfam" id="PF01636">
    <property type="entry name" value="APH"/>
    <property type="match status" value="1"/>
</dbReference>
<evidence type="ECO:0000256" key="1">
    <source>
        <dbReference type="ARBA" id="ARBA00038240"/>
    </source>
</evidence>
<dbReference type="EMBL" id="FNPI01000018">
    <property type="protein sequence ID" value="SDZ57301.1"/>
    <property type="molecule type" value="Genomic_DNA"/>
</dbReference>
<feature type="domain" description="Aminoglycoside phosphotransferase" evidence="2">
    <location>
        <begin position="22"/>
        <end position="230"/>
    </location>
</feature>
<comment type="similarity">
    <text evidence="1">Belongs to the pseudomonas-type ThrB family.</text>
</comment>
<dbReference type="Proteomes" id="UP000198935">
    <property type="component" value="Unassembled WGS sequence"/>
</dbReference>
<evidence type="ECO:0000313" key="4">
    <source>
        <dbReference type="Proteomes" id="UP000198935"/>
    </source>
</evidence>
<sequence>MEQGFLAKGAEKFNVQASDLELLGGFSNNVFECKSDGEPFVLKFYPSSEYNYHSILAELDWIKYLLKSGINVTAPLPSKHSNHIEMIQLDDGGKYYVMAFEKAKGSFIDETNSDDWNSNVFCLWGKVLGKIHSLSKNYSPSDNSIKQREWNEGVLFAEFPERVGELVLTKWNQYVNEVNHLPKDSSSYGMIHNDLHHKNFYLHNNELILFDFGDCEYNWFIYDIAIVLYHAIQTIPNSNHGKRKDFTRHFYHSFINGYNTENILDKYWLSKLPFFLNYRQIFSYLYFEKFLTPEQKNNANVKEILAVMKAKIENDIPYIDINHKEFIG</sequence>
<reference evidence="4" key="1">
    <citation type="submission" date="2016-10" db="EMBL/GenBank/DDBJ databases">
        <authorList>
            <person name="Varghese N."/>
            <person name="Submissions S."/>
        </authorList>
    </citation>
    <scope>NUCLEOTIDE SEQUENCE [LARGE SCALE GENOMIC DNA]</scope>
    <source>
        <strain evidence="4">SP</strain>
    </source>
</reference>
<keyword evidence="3" id="KW-0808">Transferase</keyword>
<evidence type="ECO:0000313" key="3">
    <source>
        <dbReference type="EMBL" id="SDZ57301.1"/>
    </source>
</evidence>
<dbReference type="PANTHER" id="PTHR21064:SF6">
    <property type="entry name" value="AMINOGLYCOSIDE PHOSPHOTRANSFERASE DOMAIN-CONTAINING PROTEIN"/>
    <property type="match status" value="1"/>
</dbReference>
<dbReference type="SUPFAM" id="SSF56112">
    <property type="entry name" value="Protein kinase-like (PK-like)"/>
    <property type="match status" value="1"/>
</dbReference>
<keyword evidence="3" id="KW-0418">Kinase</keyword>
<dbReference type="STRING" id="1503961.SAMN05421736_11856"/>
<organism evidence="3 4">
    <name type="scientific">Evansella caseinilytica</name>
    <dbReference type="NCBI Taxonomy" id="1503961"/>
    <lineage>
        <taxon>Bacteria</taxon>
        <taxon>Bacillati</taxon>
        <taxon>Bacillota</taxon>
        <taxon>Bacilli</taxon>
        <taxon>Bacillales</taxon>
        <taxon>Bacillaceae</taxon>
        <taxon>Evansella</taxon>
    </lineage>
</organism>
<keyword evidence="4" id="KW-1185">Reference proteome</keyword>
<dbReference type="PANTHER" id="PTHR21064">
    <property type="entry name" value="AMINOGLYCOSIDE PHOSPHOTRANSFERASE DOMAIN-CONTAINING PROTEIN-RELATED"/>
    <property type="match status" value="1"/>
</dbReference>
<name>A0A1H3U5E2_9BACI</name>